<name>A0A0E9V7F5_ANGAN</name>
<reference evidence="1" key="1">
    <citation type="submission" date="2014-11" db="EMBL/GenBank/DDBJ databases">
        <authorList>
            <person name="Amaro Gonzalez C."/>
        </authorList>
    </citation>
    <scope>NUCLEOTIDE SEQUENCE</scope>
</reference>
<dbReference type="EMBL" id="GBXM01034605">
    <property type="protein sequence ID" value="JAH73972.1"/>
    <property type="molecule type" value="Transcribed_RNA"/>
</dbReference>
<accession>A0A0E9V7F5</accession>
<evidence type="ECO:0000313" key="1">
    <source>
        <dbReference type="EMBL" id="JAH73972.1"/>
    </source>
</evidence>
<dbReference type="AlphaFoldDB" id="A0A0E9V7F5"/>
<sequence length="37" mass="4383">MNLLTVLPGTHLPMRTISREMVEMRHYKLTCTHWQAS</sequence>
<organism evidence="1">
    <name type="scientific">Anguilla anguilla</name>
    <name type="common">European freshwater eel</name>
    <name type="synonym">Muraena anguilla</name>
    <dbReference type="NCBI Taxonomy" id="7936"/>
    <lineage>
        <taxon>Eukaryota</taxon>
        <taxon>Metazoa</taxon>
        <taxon>Chordata</taxon>
        <taxon>Craniata</taxon>
        <taxon>Vertebrata</taxon>
        <taxon>Euteleostomi</taxon>
        <taxon>Actinopterygii</taxon>
        <taxon>Neopterygii</taxon>
        <taxon>Teleostei</taxon>
        <taxon>Anguilliformes</taxon>
        <taxon>Anguillidae</taxon>
        <taxon>Anguilla</taxon>
    </lineage>
</organism>
<reference evidence="1" key="2">
    <citation type="journal article" date="2015" name="Fish Shellfish Immunol.">
        <title>Early steps in the European eel (Anguilla anguilla)-Vibrio vulnificus interaction in the gills: Role of the RtxA13 toxin.</title>
        <authorList>
            <person name="Callol A."/>
            <person name="Pajuelo D."/>
            <person name="Ebbesson L."/>
            <person name="Teles M."/>
            <person name="MacKenzie S."/>
            <person name="Amaro C."/>
        </authorList>
    </citation>
    <scope>NUCLEOTIDE SEQUENCE</scope>
</reference>
<proteinExistence type="predicted"/>
<protein>
    <submittedName>
        <fullName evidence="1">Uncharacterized protein</fullName>
    </submittedName>
</protein>